<sequence length="211" mass="24151">MRDGSTGPTIAAHAHHQQENPQLGDKWGLLEERPRAIEGTNHYGFEGTNLCLVPNMVIPNKFKVPDFDKYKGSYCSRTHLVILVGATLSWYLGLERGQIQMWRNLVKAFLKQYKYNEDMVPDHTRLQNMLKCKDKNFKEYAQRWREIATQVQPLPLEKEMGKFTHVGTGSGSRKKSLTSEKKKGEANTIVFEMGPRHDKTSPTSPPYSTQI</sequence>
<feature type="region of interest" description="Disordered" evidence="1">
    <location>
        <begin position="163"/>
        <end position="211"/>
    </location>
</feature>
<evidence type="ECO:0000259" key="2">
    <source>
        <dbReference type="Pfam" id="PF03732"/>
    </source>
</evidence>
<organism evidence="3 4">
    <name type="scientific">Mucuna pruriens</name>
    <name type="common">Velvet bean</name>
    <name type="synonym">Dolichos pruriens</name>
    <dbReference type="NCBI Taxonomy" id="157652"/>
    <lineage>
        <taxon>Eukaryota</taxon>
        <taxon>Viridiplantae</taxon>
        <taxon>Streptophyta</taxon>
        <taxon>Embryophyta</taxon>
        <taxon>Tracheophyta</taxon>
        <taxon>Spermatophyta</taxon>
        <taxon>Magnoliopsida</taxon>
        <taxon>eudicotyledons</taxon>
        <taxon>Gunneridae</taxon>
        <taxon>Pentapetalae</taxon>
        <taxon>rosids</taxon>
        <taxon>fabids</taxon>
        <taxon>Fabales</taxon>
        <taxon>Fabaceae</taxon>
        <taxon>Papilionoideae</taxon>
        <taxon>50 kb inversion clade</taxon>
        <taxon>NPAAA clade</taxon>
        <taxon>indigoferoid/millettioid clade</taxon>
        <taxon>Phaseoleae</taxon>
        <taxon>Mucuna</taxon>
    </lineage>
</organism>
<dbReference type="Pfam" id="PF03732">
    <property type="entry name" value="Retrotrans_gag"/>
    <property type="match status" value="1"/>
</dbReference>
<feature type="non-terminal residue" evidence="3">
    <location>
        <position position="1"/>
    </location>
</feature>
<reference evidence="3" key="1">
    <citation type="submission" date="2018-05" db="EMBL/GenBank/DDBJ databases">
        <title>Draft genome of Mucuna pruriens seed.</title>
        <authorList>
            <person name="Nnadi N.E."/>
            <person name="Vos R."/>
            <person name="Hasami M.H."/>
            <person name="Devisetty U.K."/>
            <person name="Aguiy J.C."/>
        </authorList>
    </citation>
    <scope>NUCLEOTIDE SEQUENCE [LARGE SCALE GENOMIC DNA]</scope>
    <source>
        <strain evidence="3">JCA_2017</strain>
    </source>
</reference>
<evidence type="ECO:0000313" key="4">
    <source>
        <dbReference type="Proteomes" id="UP000257109"/>
    </source>
</evidence>
<feature type="domain" description="Retrotransposon gag" evidence="2">
    <location>
        <begin position="83"/>
        <end position="164"/>
    </location>
</feature>
<proteinExistence type="predicted"/>
<protein>
    <recommendedName>
        <fullName evidence="2">Retrotransposon gag domain-containing protein</fullName>
    </recommendedName>
</protein>
<dbReference type="Proteomes" id="UP000257109">
    <property type="component" value="Unassembled WGS sequence"/>
</dbReference>
<keyword evidence="4" id="KW-1185">Reference proteome</keyword>
<accession>A0A371ET03</accession>
<evidence type="ECO:0000256" key="1">
    <source>
        <dbReference type="SAM" id="MobiDB-lite"/>
    </source>
</evidence>
<dbReference type="PANTHER" id="PTHR33223">
    <property type="entry name" value="CCHC-TYPE DOMAIN-CONTAINING PROTEIN"/>
    <property type="match status" value="1"/>
</dbReference>
<dbReference type="AlphaFoldDB" id="A0A371ET03"/>
<feature type="region of interest" description="Disordered" evidence="1">
    <location>
        <begin position="1"/>
        <end position="25"/>
    </location>
</feature>
<gene>
    <name evidence="3" type="ORF">CR513_51715</name>
</gene>
<dbReference type="EMBL" id="QJKJ01012219">
    <property type="protein sequence ID" value="RDX69191.1"/>
    <property type="molecule type" value="Genomic_DNA"/>
</dbReference>
<evidence type="ECO:0000313" key="3">
    <source>
        <dbReference type="EMBL" id="RDX69191.1"/>
    </source>
</evidence>
<name>A0A371ET03_MUCPR</name>
<comment type="caution">
    <text evidence="3">The sequence shown here is derived from an EMBL/GenBank/DDBJ whole genome shotgun (WGS) entry which is preliminary data.</text>
</comment>
<dbReference type="InterPro" id="IPR005162">
    <property type="entry name" value="Retrotrans_gag_dom"/>
</dbReference>
<dbReference type="OrthoDB" id="1432691at2759"/>
<dbReference type="PANTHER" id="PTHR33223:SF8">
    <property type="entry name" value="OS04G0172440 PROTEIN"/>
    <property type="match status" value="1"/>
</dbReference>